<dbReference type="Proteomes" id="UP001157914">
    <property type="component" value="Unassembled WGS sequence"/>
</dbReference>
<evidence type="ECO:0000259" key="4">
    <source>
        <dbReference type="PROSITE" id="PS50987"/>
    </source>
</evidence>
<dbReference type="PANTHER" id="PTHR43132:SF2">
    <property type="entry name" value="ARSENICAL RESISTANCE OPERON REPRESSOR ARSR-RELATED"/>
    <property type="match status" value="1"/>
</dbReference>
<dbReference type="PANTHER" id="PTHR43132">
    <property type="entry name" value="ARSENICAL RESISTANCE OPERON REPRESSOR ARSR-RELATED"/>
    <property type="match status" value="1"/>
</dbReference>
<dbReference type="InterPro" id="IPR036390">
    <property type="entry name" value="WH_DNA-bd_sf"/>
</dbReference>
<name>A0ABY1NBT1_9HYPH</name>
<dbReference type="RefSeq" id="WP_155191798.1">
    <property type="nucleotide sequence ID" value="NZ_BAAAEA010000001.1"/>
</dbReference>
<dbReference type="NCBIfam" id="NF033788">
    <property type="entry name" value="HTH_metalloreg"/>
    <property type="match status" value="1"/>
</dbReference>
<evidence type="ECO:0000313" key="6">
    <source>
        <dbReference type="Proteomes" id="UP001157914"/>
    </source>
</evidence>
<dbReference type="InterPro" id="IPR011991">
    <property type="entry name" value="ArsR-like_HTH"/>
</dbReference>
<keyword evidence="2" id="KW-0238">DNA-binding</keyword>
<reference evidence="5 6" key="1">
    <citation type="submission" date="2017-05" db="EMBL/GenBank/DDBJ databases">
        <authorList>
            <person name="Varghese N."/>
            <person name="Submissions S."/>
        </authorList>
    </citation>
    <scope>NUCLEOTIDE SEQUENCE [LARGE SCALE GENOMIC DNA]</scope>
    <source>
        <strain evidence="5 6">DSM 15949</strain>
    </source>
</reference>
<dbReference type="Pfam" id="PF12840">
    <property type="entry name" value="HTH_20"/>
    <property type="match status" value="1"/>
</dbReference>
<dbReference type="InterPro" id="IPR036388">
    <property type="entry name" value="WH-like_DNA-bd_sf"/>
</dbReference>
<dbReference type="InterPro" id="IPR051011">
    <property type="entry name" value="Metal_resp_trans_reg"/>
</dbReference>
<comment type="caution">
    <text evidence="5">The sequence shown here is derived from an EMBL/GenBank/DDBJ whole genome shotgun (WGS) entry which is preliminary data.</text>
</comment>
<dbReference type="EMBL" id="FXTT01000001">
    <property type="protein sequence ID" value="SMP05478.1"/>
    <property type="molecule type" value="Genomic_DNA"/>
</dbReference>
<dbReference type="SMART" id="SM00418">
    <property type="entry name" value="HTH_ARSR"/>
    <property type="match status" value="1"/>
</dbReference>
<sequence>METEHAVTALGALAQTDRLAAFRLLMAAGEGGLPSGEIAQKLDIQPTRMSFHLASLERAGLFKTRRAGRQIIYAVDYGQMRQLLTFLMEDCCGNNPAVCCFPIDDFSQPEGR</sequence>
<organism evidence="5 6">
    <name type="scientific">Roseibium denhamense</name>
    <dbReference type="NCBI Taxonomy" id="76305"/>
    <lineage>
        <taxon>Bacteria</taxon>
        <taxon>Pseudomonadati</taxon>
        <taxon>Pseudomonadota</taxon>
        <taxon>Alphaproteobacteria</taxon>
        <taxon>Hyphomicrobiales</taxon>
        <taxon>Stappiaceae</taxon>
        <taxon>Roseibium</taxon>
    </lineage>
</organism>
<dbReference type="InterPro" id="IPR001845">
    <property type="entry name" value="HTH_ArsR_DNA-bd_dom"/>
</dbReference>
<evidence type="ECO:0000256" key="2">
    <source>
        <dbReference type="ARBA" id="ARBA00023125"/>
    </source>
</evidence>
<keyword evidence="6" id="KW-1185">Reference proteome</keyword>
<protein>
    <submittedName>
        <fullName evidence="5">Transcriptional regulator, ArsR family</fullName>
    </submittedName>
</protein>
<dbReference type="PROSITE" id="PS50987">
    <property type="entry name" value="HTH_ARSR_2"/>
    <property type="match status" value="1"/>
</dbReference>
<dbReference type="PRINTS" id="PR00778">
    <property type="entry name" value="HTHARSR"/>
</dbReference>
<dbReference type="Gene3D" id="1.10.10.10">
    <property type="entry name" value="Winged helix-like DNA-binding domain superfamily/Winged helix DNA-binding domain"/>
    <property type="match status" value="1"/>
</dbReference>
<keyword evidence="3" id="KW-0804">Transcription</keyword>
<proteinExistence type="predicted"/>
<evidence type="ECO:0000313" key="5">
    <source>
        <dbReference type="EMBL" id="SMP05478.1"/>
    </source>
</evidence>
<accession>A0ABY1NBT1</accession>
<dbReference type="SUPFAM" id="SSF46785">
    <property type="entry name" value="Winged helix' DNA-binding domain"/>
    <property type="match status" value="1"/>
</dbReference>
<dbReference type="CDD" id="cd00090">
    <property type="entry name" value="HTH_ARSR"/>
    <property type="match status" value="1"/>
</dbReference>
<evidence type="ECO:0000256" key="3">
    <source>
        <dbReference type="ARBA" id="ARBA00023163"/>
    </source>
</evidence>
<keyword evidence="1" id="KW-0805">Transcription regulation</keyword>
<feature type="domain" description="HTH arsR-type" evidence="4">
    <location>
        <begin position="1"/>
        <end position="95"/>
    </location>
</feature>
<gene>
    <name evidence="5" type="ORF">SAMN06265374_0705</name>
</gene>
<evidence type="ECO:0000256" key="1">
    <source>
        <dbReference type="ARBA" id="ARBA00023015"/>
    </source>
</evidence>